<dbReference type="RefSeq" id="WP_005159826.1">
    <property type="nucleotide sequence ID" value="NZ_CFLA01000001.1"/>
</dbReference>
<dbReference type="PATRIC" id="fig|630.128.peg.4141"/>
<dbReference type="Proteomes" id="UP000041356">
    <property type="component" value="Unassembled WGS sequence"/>
</dbReference>
<evidence type="ECO:0000313" key="4">
    <source>
        <dbReference type="EMBL" id="CFQ55481.1"/>
    </source>
</evidence>
<dbReference type="NCBIfam" id="NF010035">
    <property type="entry name" value="PRK13510.1"/>
    <property type="match status" value="1"/>
</dbReference>
<evidence type="ECO:0000256" key="2">
    <source>
        <dbReference type="ARBA" id="ARBA00022694"/>
    </source>
</evidence>
<sequence length="95" mass="10531">MLFTVSHSPYHCDLSALLRLVTSEDAILFLQDGVMAVLKNSESLNLLLNNPASLFVLEDDVIARGLCGQISDSAMLIGYTHFVDLTLKHQQQLAW</sequence>
<dbReference type="PANTHER" id="PTHR37526">
    <property type="entry name" value="PROTEIN TUSB"/>
    <property type="match status" value="1"/>
</dbReference>
<evidence type="ECO:0000313" key="10">
    <source>
        <dbReference type="Proteomes" id="UP000048841"/>
    </source>
</evidence>
<dbReference type="GO" id="GO:0002143">
    <property type="term" value="P:tRNA wobble position uridine thiolation"/>
    <property type="evidence" value="ECO:0007669"/>
    <property type="project" value="InterPro"/>
</dbReference>
<evidence type="ECO:0000313" key="9">
    <source>
        <dbReference type="Proteomes" id="UP000041601"/>
    </source>
</evidence>
<protein>
    <recommendedName>
        <fullName evidence="3">Protein TusB</fullName>
    </recommendedName>
    <alternativeName>
        <fullName evidence="3">tRNA 2-thiouridine synthesizing protein B</fullName>
    </alternativeName>
</protein>
<dbReference type="Pfam" id="PF04077">
    <property type="entry name" value="DsrH"/>
    <property type="match status" value="1"/>
</dbReference>
<dbReference type="EMBL" id="CPXJ01000014">
    <property type="protein sequence ID" value="CND52994.1"/>
    <property type="molecule type" value="Genomic_DNA"/>
</dbReference>
<reference evidence="8 9" key="2">
    <citation type="submission" date="2015-03" db="EMBL/GenBank/DDBJ databases">
        <authorList>
            <consortium name="Pathogen Informatics"/>
            <person name="Murphy D."/>
        </authorList>
    </citation>
    <scope>NUCLEOTIDE SEQUENCE [LARGE SCALE GENOMIC DNA]</scope>
    <source>
        <strain evidence="5 9">IP05342</strain>
        <strain evidence="6 8">IP27818</strain>
    </source>
</reference>
<dbReference type="EMBL" id="CGBR01000004">
    <property type="protein sequence ID" value="CFQ55481.1"/>
    <property type="molecule type" value="Genomic_DNA"/>
</dbReference>
<dbReference type="GeneID" id="31411220"/>
<keyword evidence="2 3" id="KW-0819">tRNA processing</keyword>
<dbReference type="AlphaFoldDB" id="A0A0E1NBD5"/>
<evidence type="ECO:0000313" key="11">
    <source>
        <dbReference type="Proteomes" id="UP000595309"/>
    </source>
</evidence>
<dbReference type="Proteomes" id="UP000595309">
    <property type="component" value="Chromosome"/>
</dbReference>
<keyword evidence="1 3" id="KW-0963">Cytoplasm</keyword>
<dbReference type="NCBIfam" id="TIGR03011">
    <property type="entry name" value="sulf_tusB_dsrH"/>
    <property type="match status" value="1"/>
</dbReference>
<gene>
    <name evidence="3 7" type="primary">tusB</name>
    <name evidence="6" type="ORF">ERS137939_03660</name>
    <name evidence="4" type="ORF">ERS137941_00873</name>
    <name evidence="5" type="ORF">ERS137959_01415</name>
    <name evidence="7" type="ORF">I6I39_09775</name>
</gene>
<dbReference type="PANTHER" id="PTHR37526:SF1">
    <property type="entry name" value="PROTEIN TUSB"/>
    <property type="match status" value="1"/>
</dbReference>
<comment type="similarity">
    <text evidence="3">Belongs to the DsrH/TusB family.</text>
</comment>
<evidence type="ECO:0000256" key="3">
    <source>
        <dbReference type="HAMAP-Rule" id="MF_01564"/>
    </source>
</evidence>
<evidence type="ECO:0000313" key="5">
    <source>
        <dbReference type="EMBL" id="CND52994.1"/>
    </source>
</evidence>
<reference evidence="4 10" key="1">
    <citation type="submission" date="2015-03" db="EMBL/GenBank/DDBJ databases">
        <authorList>
            <person name="Murphy D."/>
        </authorList>
    </citation>
    <scope>NUCLEOTIDE SEQUENCE [LARGE SCALE GENOMIC DNA]</scope>
    <source>
        <strain evidence="4 10">IP26249</strain>
    </source>
</reference>
<dbReference type="GO" id="GO:1990228">
    <property type="term" value="C:sulfurtransferase complex"/>
    <property type="evidence" value="ECO:0007669"/>
    <property type="project" value="TreeGrafter"/>
</dbReference>
<comment type="subunit">
    <text evidence="3">Heterohexamer, formed by a dimer of trimers. The hexameric TusBCD complex contains 2 copies each of TusB, TusC and TusD. The TusBCD complex interacts with TusE.</text>
</comment>
<dbReference type="HAMAP" id="MF_01564">
    <property type="entry name" value="Thiourid_synth_B"/>
    <property type="match status" value="1"/>
</dbReference>
<evidence type="ECO:0000313" key="8">
    <source>
        <dbReference type="Proteomes" id="UP000041356"/>
    </source>
</evidence>
<proteinExistence type="inferred from homology"/>
<dbReference type="Proteomes" id="UP000048841">
    <property type="component" value="Unassembled WGS sequence"/>
</dbReference>
<dbReference type="Gene3D" id="3.40.1260.10">
    <property type="entry name" value="DsrEFH-like"/>
    <property type="match status" value="1"/>
</dbReference>
<dbReference type="InterPro" id="IPR023526">
    <property type="entry name" value="Sulphur_relay_TusB"/>
</dbReference>
<keyword evidence="9" id="KW-1185">Reference proteome</keyword>
<dbReference type="GO" id="GO:0016740">
    <property type="term" value="F:transferase activity"/>
    <property type="evidence" value="ECO:0007669"/>
    <property type="project" value="UniProtKB-KW"/>
</dbReference>
<dbReference type="OMA" id="MLHTINK"/>
<dbReference type="EMBL" id="CPZF01000011">
    <property type="protein sequence ID" value="CNG27181.1"/>
    <property type="molecule type" value="Genomic_DNA"/>
</dbReference>
<evidence type="ECO:0000313" key="6">
    <source>
        <dbReference type="EMBL" id="CNG27181.1"/>
    </source>
</evidence>
<keyword evidence="7" id="KW-0808">Transferase</keyword>
<comment type="function">
    <text evidence="3">Part of a sulfur-relay system required for 2-thiolation of 5-methylaminomethyl-2-thiouridine (mnm(5)s(2)U) at tRNA wobble positions.</text>
</comment>
<dbReference type="KEGG" id="yet:CH48_1374"/>
<accession>A0A0E1NBD5</accession>
<evidence type="ECO:0000256" key="1">
    <source>
        <dbReference type="ARBA" id="ARBA00022490"/>
    </source>
</evidence>
<dbReference type="SUPFAM" id="SSF75169">
    <property type="entry name" value="DsrEFH-like"/>
    <property type="match status" value="1"/>
</dbReference>
<name>A0A0E1NBD5_YEREN</name>
<dbReference type="InterPro" id="IPR027396">
    <property type="entry name" value="DsrEFH-like"/>
</dbReference>
<comment type="subcellular location">
    <subcellularLocation>
        <location evidence="3">Cytoplasm</location>
    </subcellularLocation>
</comment>
<dbReference type="Proteomes" id="UP000041601">
    <property type="component" value="Unassembled WGS sequence"/>
</dbReference>
<dbReference type="KEGG" id="yef:FORC2_0262"/>
<reference evidence="7 11" key="3">
    <citation type="submission" date="2021-01" db="EMBL/GenBank/DDBJ databases">
        <title>FDA dAtabase for Regulatory Grade micrObial Sequences (FDA-ARGOS): Supporting development and validation of Infectious Disease Dx tests.</title>
        <authorList>
            <person name="Blissenbach B."/>
            <person name="Krut O."/>
            <person name="Tallon L."/>
            <person name="Sadzewicz L."/>
            <person name="Zhao X."/>
            <person name="Boylan J."/>
            <person name="Ott S."/>
            <person name="Bowen H."/>
            <person name="Vavikolanu K."/>
            <person name="Mehta A."/>
            <person name="Aluvathingal J."/>
            <person name="Nadendla S."/>
            <person name="Yan Y."/>
            <person name="Sichtig H."/>
        </authorList>
    </citation>
    <scope>NUCLEOTIDE SEQUENCE [LARGE SCALE GENOMIC DNA]</scope>
    <source>
        <strain evidence="7 11">FDAARGOS_1082</strain>
    </source>
</reference>
<evidence type="ECO:0000313" key="7">
    <source>
        <dbReference type="EMBL" id="QQU48933.1"/>
    </source>
</evidence>
<organism evidence="7 11">
    <name type="scientific">Yersinia enterocolitica</name>
    <dbReference type="NCBI Taxonomy" id="630"/>
    <lineage>
        <taxon>Bacteria</taxon>
        <taxon>Pseudomonadati</taxon>
        <taxon>Pseudomonadota</taxon>
        <taxon>Gammaproteobacteria</taxon>
        <taxon>Enterobacterales</taxon>
        <taxon>Yersiniaceae</taxon>
        <taxon>Yersinia</taxon>
    </lineage>
</organism>
<dbReference type="EMBL" id="CP068146">
    <property type="protein sequence ID" value="QQU48933.1"/>
    <property type="molecule type" value="Genomic_DNA"/>
</dbReference>
<dbReference type="InterPro" id="IPR007215">
    <property type="entry name" value="Sulphur_relay_TusB/DsrH"/>
</dbReference>